<sequence length="33" mass="4281">MEPFRIQVFTWEDREERVLLCRFEKREMCDMQE</sequence>
<dbReference type="HOGENOM" id="CLU_3385755_0_0_1"/>
<dbReference type="AlphaFoldDB" id="F6GSL5"/>
<organism evidence="1 2">
    <name type="scientific">Vitis vinifera</name>
    <name type="common">Grape</name>
    <dbReference type="NCBI Taxonomy" id="29760"/>
    <lineage>
        <taxon>Eukaryota</taxon>
        <taxon>Viridiplantae</taxon>
        <taxon>Streptophyta</taxon>
        <taxon>Embryophyta</taxon>
        <taxon>Tracheophyta</taxon>
        <taxon>Spermatophyta</taxon>
        <taxon>Magnoliopsida</taxon>
        <taxon>eudicotyledons</taxon>
        <taxon>Gunneridae</taxon>
        <taxon>Pentapetalae</taxon>
        <taxon>rosids</taxon>
        <taxon>Vitales</taxon>
        <taxon>Vitaceae</taxon>
        <taxon>Viteae</taxon>
        <taxon>Vitis</taxon>
    </lineage>
</organism>
<protein>
    <submittedName>
        <fullName evidence="1">Uncharacterized protein</fullName>
    </submittedName>
</protein>
<reference evidence="2" key="1">
    <citation type="journal article" date="2007" name="Nature">
        <title>The grapevine genome sequence suggests ancestral hexaploidization in major angiosperm phyla.</title>
        <authorList>
            <consortium name="The French-Italian Public Consortium for Grapevine Genome Characterization."/>
            <person name="Jaillon O."/>
            <person name="Aury J.-M."/>
            <person name="Noel B."/>
            <person name="Policriti A."/>
            <person name="Clepet C."/>
            <person name="Casagrande A."/>
            <person name="Choisne N."/>
            <person name="Aubourg S."/>
            <person name="Vitulo N."/>
            <person name="Jubin C."/>
            <person name="Vezzi A."/>
            <person name="Legeai F."/>
            <person name="Hugueney P."/>
            <person name="Dasilva C."/>
            <person name="Horner D."/>
            <person name="Mica E."/>
            <person name="Jublot D."/>
            <person name="Poulain J."/>
            <person name="Bruyere C."/>
            <person name="Billault A."/>
            <person name="Segurens B."/>
            <person name="Gouyvenoux M."/>
            <person name="Ugarte E."/>
            <person name="Cattonaro F."/>
            <person name="Anthouard V."/>
            <person name="Vico V."/>
            <person name="Del Fabbro C."/>
            <person name="Alaux M."/>
            <person name="Di Gaspero G."/>
            <person name="Dumas V."/>
            <person name="Felice N."/>
            <person name="Paillard S."/>
            <person name="Juman I."/>
            <person name="Moroldo M."/>
            <person name="Scalabrin S."/>
            <person name="Canaguier A."/>
            <person name="Le Clainche I."/>
            <person name="Malacrida G."/>
            <person name="Durand E."/>
            <person name="Pesole G."/>
            <person name="Laucou V."/>
            <person name="Chatelet P."/>
            <person name="Merdinoglu D."/>
            <person name="Delledonne M."/>
            <person name="Pezzotti M."/>
            <person name="Lecharny A."/>
            <person name="Scarpelli C."/>
            <person name="Artiguenave F."/>
            <person name="Pe M.E."/>
            <person name="Valle G."/>
            <person name="Morgante M."/>
            <person name="Caboche M."/>
            <person name="Adam-Blondon A.-F."/>
            <person name="Weissenbach J."/>
            <person name="Quetier F."/>
            <person name="Wincker P."/>
        </authorList>
    </citation>
    <scope>NUCLEOTIDE SEQUENCE [LARGE SCALE GENOMIC DNA]</scope>
    <source>
        <strain evidence="2">cv. Pinot noir / PN40024</strain>
    </source>
</reference>
<dbReference type="InParanoid" id="F6GSL5"/>
<dbReference type="Proteomes" id="UP000009183">
    <property type="component" value="Chromosome 17"/>
</dbReference>
<dbReference type="PaxDb" id="29760-VIT_17s0000g08800.t01"/>
<gene>
    <name evidence="1" type="ordered locus">VIT_17s0000g08800</name>
</gene>
<keyword evidence="2" id="KW-1185">Reference proteome</keyword>
<dbReference type="EMBL" id="FN594950">
    <property type="protein sequence ID" value="CCB42962.1"/>
    <property type="molecule type" value="Genomic_DNA"/>
</dbReference>
<evidence type="ECO:0000313" key="2">
    <source>
        <dbReference type="Proteomes" id="UP000009183"/>
    </source>
</evidence>
<proteinExistence type="predicted"/>
<evidence type="ECO:0000313" key="1">
    <source>
        <dbReference type="EMBL" id="CCB42962.1"/>
    </source>
</evidence>
<accession>F6GSL5</accession>
<name>F6GSL5_VITVI</name>